<evidence type="ECO:0000256" key="2">
    <source>
        <dbReference type="ARBA" id="ARBA00022485"/>
    </source>
</evidence>
<keyword evidence="3" id="KW-0808">Transferase</keyword>
<dbReference type="InterPro" id="IPR006467">
    <property type="entry name" value="MiaB-like_bact"/>
</dbReference>
<evidence type="ECO:0000259" key="8">
    <source>
        <dbReference type="PROSITE" id="PS51449"/>
    </source>
</evidence>
<keyword evidence="7" id="KW-0411">Iron-sulfur</keyword>
<dbReference type="PANTHER" id="PTHR11918:SF45">
    <property type="entry name" value="THREONYLCARBAMOYLADENOSINE TRNA METHYLTHIOTRANSFERASE"/>
    <property type="match status" value="1"/>
</dbReference>
<comment type="cofactor">
    <cofactor evidence="1">
        <name>[4Fe-4S] cluster</name>
        <dbReference type="ChEBI" id="CHEBI:49883"/>
    </cofactor>
</comment>
<dbReference type="Gene3D" id="3.40.50.12160">
    <property type="entry name" value="Methylthiotransferase, N-terminal domain"/>
    <property type="match status" value="1"/>
</dbReference>
<dbReference type="Pfam" id="PF04055">
    <property type="entry name" value="Radical_SAM"/>
    <property type="match status" value="1"/>
</dbReference>
<evidence type="ECO:0000313" key="11">
    <source>
        <dbReference type="Proteomes" id="UP000886861"/>
    </source>
</evidence>
<evidence type="ECO:0000256" key="5">
    <source>
        <dbReference type="ARBA" id="ARBA00022723"/>
    </source>
</evidence>
<gene>
    <name evidence="10" type="primary">mtaB</name>
    <name evidence="10" type="ORF">IAA62_03620</name>
</gene>
<dbReference type="SUPFAM" id="SSF102114">
    <property type="entry name" value="Radical SAM enzymes"/>
    <property type="match status" value="1"/>
</dbReference>
<dbReference type="PROSITE" id="PS01278">
    <property type="entry name" value="MTTASE_RADICAL"/>
    <property type="match status" value="1"/>
</dbReference>
<reference evidence="10" key="1">
    <citation type="submission" date="2020-10" db="EMBL/GenBank/DDBJ databases">
        <authorList>
            <person name="Gilroy R."/>
        </authorList>
    </citation>
    <scope>NUCLEOTIDE SEQUENCE</scope>
    <source>
        <strain evidence="10">CHK186-9395</strain>
    </source>
</reference>
<evidence type="ECO:0000256" key="3">
    <source>
        <dbReference type="ARBA" id="ARBA00022679"/>
    </source>
</evidence>
<evidence type="ECO:0000313" key="10">
    <source>
        <dbReference type="EMBL" id="HIV01623.1"/>
    </source>
</evidence>
<keyword evidence="2" id="KW-0004">4Fe-4S</keyword>
<dbReference type="InterPro" id="IPR020612">
    <property type="entry name" value="Methylthiotransferase_CS"/>
</dbReference>
<evidence type="ECO:0000256" key="7">
    <source>
        <dbReference type="ARBA" id="ARBA00023014"/>
    </source>
</evidence>
<proteinExistence type="predicted"/>
<dbReference type="InterPro" id="IPR007197">
    <property type="entry name" value="rSAM"/>
</dbReference>
<sequence>MKICIHTLGCKVNQYESDVLAECLRKLGHEVSTELEIADVYILNSCAVTNEAERKSRQAISKFYALNPNARVLVCGCASEKDDSQFSALKNVNYVSGVANKMKLIEKLEEDGAEIDPLPTAYENFGLSTSSNTRAYVKIQDGCNNFCSYCIIPYLRGRSRSRDIVSILNEVEGLVSGAVNEDKPYINEIVLTGINLSDFKIDGKSGLITLLKELDKFSVRIRLGSLEQGLISDEFLKEAKSLQNFCPHFHLSMQSGSNTVLKRMNRKYTKREYLKSVKKIRKYFENPAITTDVIVGFLGETNKEFKETLKTIKKAKFASMHIFPYSLRTGTVAEKMLLNGKYSLVAGEIVKKRVKKLEKLNRKLKKRYLLSISGKTFQMLVETVHDGYLVGHTENFVKCYLPADNVELNTLQSVEIVEPYKDGALVKLN</sequence>
<dbReference type="InterPro" id="IPR006638">
    <property type="entry name" value="Elp3/MiaA/NifB-like_rSAM"/>
</dbReference>
<dbReference type="CDD" id="cd01335">
    <property type="entry name" value="Radical_SAM"/>
    <property type="match status" value="1"/>
</dbReference>
<dbReference type="SMART" id="SM00729">
    <property type="entry name" value="Elp3"/>
    <property type="match status" value="1"/>
</dbReference>
<dbReference type="NCBIfam" id="TIGR01579">
    <property type="entry name" value="MiaB-like-C"/>
    <property type="match status" value="1"/>
</dbReference>
<dbReference type="PROSITE" id="PS51918">
    <property type="entry name" value="RADICAL_SAM"/>
    <property type="match status" value="1"/>
</dbReference>
<dbReference type="InterPro" id="IPR013848">
    <property type="entry name" value="Methylthiotransferase_N"/>
</dbReference>
<name>A0A9D1NFP3_9FIRM</name>
<dbReference type="PROSITE" id="PS51449">
    <property type="entry name" value="MTTASE_N"/>
    <property type="match status" value="1"/>
</dbReference>
<dbReference type="Pfam" id="PF00919">
    <property type="entry name" value="UPF0004"/>
    <property type="match status" value="1"/>
</dbReference>
<dbReference type="InterPro" id="IPR023404">
    <property type="entry name" value="rSAM_horseshoe"/>
</dbReference>
<dbReference type="PANTHER" id="PTHR11918">
    <property type="entry name" value="RADICAL SAM PROTEINS"/>
    <property type="match status" value="1"/>
</dbReference>
<dbReference type="Proteomes" id="UP000886861">
    <property type="component" value="Unassembled WGS sequence"/>
</dbReference>
<comment type="caution">
    <text evidence="10">The sequence shown here is derived from an EMBL/GenBank/DDBJ whole genome shotgun (WGS) entry which is preliminary data.</text>
</comment>
<reference evidence="10" key="2">
    <citation type="journal article" date="2021" name="PeerJ">
        <title>Extensive microbial diversity within the chicken gut microbiome revealed by metagenomics and culture.</title>
        <authorList>
            <person name="Gilroy R."/>
            <person name="Ravi A."/>
            <person name="Getino M."/>
            <person name="Pursley I."/>
            <person name="Horton D.L."/>
            <person name="Alikhan N.F."/>
            <person name="Baker D."/>
            <person name="Gharbi K."/>
            <person name="Hall N."/>
            <person name="Watson M."/>
            <person name="Adriaenssens E.M."/>
            <person name="Foster-Nyarko E."/>
            <person name="Jarju S."/>
            <person name="Secka A."/>
            <person name="Antonio M."/>
            <person name="Oren A."/>
            <person name="Chaudhuri R.R."/>
            <person name="La Ragione R."/>
            <person name="Hildebrand F."/>
            <person name="Pallen M.J."/>
        </authorList>
    </citation>
    <scope>NUCLEOTIDE SEQUENCE</scope>
    <source>
        <strain evidence="10">CHK186-9395</strain>
    </source>
</reference>
<evidence type="ECO:0000256" key="6">
    <source>
        <dbReference type="ARBA" id="ARBA00023004"/>
    </source>
</evidence>
<keyword evidence="4" id="KW-0949">S-adenosyl-L-methionine</keyword>
<dbReference type="SFLD" id="SFLDG01061">
    <property type="entry name" value="methylthiotransferase"/>
    <property type="match status" value="1"/>
</dbReference>
<feature type="domain" description="MTTase N-terminal" evidence="8">
    <location>
        <begin position="1"/>
        <end position="113"/>
    </location>
</feature>
<dbReference type="EMBL" id="DVOJ01000013">
    <property type="protein sequence ID" value="HIV01623.1"/>
    <property type="molecule type" value="Genomic_DNA"/>
</dbReference>
<keyword evidence="5" id="KW-0479">Metal-binding</keyword>
<accession>A0A9D1NFP3</accession>
<evidence type="ECO:0000256" key="1">
    <source>
        <dbReference type="ARBA" id="ARBA00001966"/>
    </source>
</evidence>
<protein>
    <submittedName>
        <fullName evidence="10">tRNA (N(6)-L-threonylcarbamoyladenosine(37)-C(2))-methylthiotransferase MtaB</fullName>
    </submittedName>
</protein>
<dbReference type="Gene3D" id="3.80.30.20">
    <property type="entry name" value="tm_1862 like domain"/>
    <property type="match status" value="1"/>
</dbReference>
<dbReference type="GO" id="GO:0046872">
    <property type="term" value="F:metal ion binding"/>
    <property type="evidence" value="ECO:0007669"/>
    <property type="project" value="UniProtKB-KW"/>
</dbReference>
<dbReference type="NCBIfam" id="TIGR00089">
    <property type="entry name" value="MiaB/RimO family radical SAM methylthiotransferase"/>
    <property type="match status" value="1"/>
</dbReference>
<dbReference type="InterPro" id="IPR038135">
    <property type="entry name" value="Methylthiotransferase_N_sf"/>
</dbReference>
<dbReference type="GO" id="GO:0035598">
    <property type="term" value="F:tRNA (N(6)-L-threonylcarbamoyladenosine(37)-C(2))-methylthiotransferase activity"/>
    <property type="evidence" value="ECO:0007669"/>
    <property type="project" value="TreeGrafter"/>
</dbReference>
<organism evidence="10 11">
    <name type="scientific">Candidatus Caccopulliclostridium gallistercoris</name>
    <dbReference type="NCBI Taxonomy" id="2840719"/>
    <lineage>
        <taxon>Bacteria</taxon>
        <taxon>Bacillati</taxon>
        <taxon>Bacillota</taxon>
        <taxon>Clostridia</taxon>
        <taxon>Candidatus Caccopulliclostridium</taxon>
    </lineage>
</organism>
<dbReference type="InterPro" id="IPR005839">
    <property type="entry name" value="Methylthiotransferase"/>
</dbReference>
<dbReference type="AlphaFoldDB" id="A0A9D1NFP3"/>
<evidence type="ECO:0000256" key="4">
    <source>
        <dbReference type="ARBA" id="ARBA00022691"/>
    </source>
</evidence>
<dbReference type="SFLD" id="SFLDG01082">
    <property type="entry name" value="B12-binding_domain_containing"/>
    <property type="match status" value="1"/>
</dbReference>
<feature type="domain" description="Radical SAM core" evidence="9">
    <location>
        <begin position="129"/>
        <end position="367"/>
    </location>
</feature>
<dbReference type="SFLD" id="SFLDS00029">
    <property type="entry name" value="Radical_SAM"/>
    <property type="match status" value="1"/>
</dbReference>
<dbReference type="InterPro" id="IPR058240">
    <property type="entry name" value="rSAM_sf"/>
</dbReference>
<evidence type="ECO:0000259" key="9">
    <source>
        <dbReference type="PROSITE" id="PS51918"/>
    </source>
</evidence>
<dbReference type="GO" id="GO:0051539">
    <property type="term" value="F:4 iron, 4 sulfur cluster binding"/>
    <property type="evidence" value="ECO:0007669"/>
    <property type="project" value="UniProtKB-KW"/>
</dbReference>
<keyword evidence="6" id="KW-0408">Iron</keyword>